<gene>
    <name evidence="1" type="ORF">CYNAS_LOCUS21777</name>
</gene>
<name>A0AA36HGS7_CYLNA</name>
<evidence type="ECO:0000313" key="2">
    <source>
        <dbReference type="Proteomes" id="UP001176961"/>
    </source>
</evidence>
<proteinExistence type="predicted"/>
<organism evidence="1 2">
    <name type="scientific">Cylicocyclus nassatus</name>
    <name type="common">Nematode worm</name>
    <dbReference type="NCBI Taxonomy" id="53992"/>
    <lineage>
        <taxon>Eukaryota</taxon>
        <taxon>Metazoa</taxon>
        <taxon>Ecdysozoa</taxon>
        <taxon>Nematoda</taxon>
        <taxon>Chromadorea</taxon>
        <taxon>Rhabditida</taxon>
        <taxon>Rhabditina</taxon>
        <taxon>Rhabditomorpha</taxon>
        <taxon>Strongyloidea</taxon>
        <taxon>Strongylidae</taxon>
        <taxon>Cylicocyclus</taxon>
    </lineage>
</organism>
<dbReference type="Proteomes" id="UP001176961">
    <property type="component" value="Unassembled WGS sequence"/>
</dbReference>
<protein>
    <submittedName>
        <fullName evidence="1">Uncharacterized protein</fullName>
    </submittedName>
</protein>
<dbReference type="EMBL" id="CATQJL010000326">
    <property type="protein sequence ID" value="CAJ0609794.1"/>
    <property type="molecule type" value="Genomic_DNA"/>
</dbReference>
<reference evidence="1" key="1">
    <citation type="submission" date="2023-07" db="EMBL/GenBank/DDBJ databases">
        <authorList>
            <consortium name="CYATHOMIX"/>
        </authorList>
    </citation>
    <scope>NUCLEOTIDE SEQUENCE</scope>
    <source>
        <strain evidence="1">N/A</strain>
    </source>
</reference>
<accession>A0AA36HGS7</accession>
<evidence type="ECO:0000313" key="1">
    <source>
        <dbReference type="EMBL" id="CAJ0609794.1"/>
    </source>
</evidence>
<comment type="caution">
    <text evidence="1">The sequence shown here is derived from an EMBL/GenBank/DDBJ whole genome shotgun (WGS) entry which is preliminary data.</text>
</comment>
<dbReference type="AlphaFoldDB" id="A0AA36HGS7"/>
<sequence>MEGAIYYSILSISYHAAFPRWWLSLAVDDDGREKLFNVLSEKRVVWNGHARIAIGRALADIRTYHFDPERSALPPSKNVSSSKTLKAGVPVPLRKTECIEDKVEDIEEA</sequence>
<keyword evidence="2" id="KW-1185">Reference proteome</keyword>